<dbReference type="Proteomes" id="UP001501727">
    <property type="component" value="Unassembled WGS sequence"/>
</dbReference>
<feature type="chain" id="PRO_5046143561" description="NolW-like domain-containing protein" evidence="1">
    <location>
        <begin position="19"/>
        <end position="238"/>
    </location>
</feature>
<accession>A0ABP7M8C9</accession>
<evidence type="ECO:0000313" key="3">
    <source>
        <dbReference type="Proteomes" id="UP001501727"/>
    </source>
</evidence>
<gene>
    <name evidence="2" type="ORF">GCM10022229_04310</name>
</gene>
<dbReference type="RefSeq" id="WP_344758295.1">
    <property type="nucleotide sequence ID" value="NZ_BAAAZU010000003.1"/>
</dbReference>
<dbReference type="EMBL" id="BAAAZU010000003">
    <property type="protein sequence ID" value="GAA3914449.1"/>
    <property type="molecule type" value="Genomic_DNA"/>
</dbReference>
<evidence type="ECO:0000256" key="1">
    <source>
        <dbReference type="SAM" id="SignalP"/>
    </source>
</evidence>
<organism evidence="2 3">
    <name type="scientific">Luteimonas lutimaris</name>
    <dbReference type="NCBI Taxonomy" id="698645"/>
    <lineage>
        <taxon>Bacteria</taxon>
        <taxon>Pseudomonadati</taxon>
        <taxon>Pseudomonadota</taxon>
        <taxon>Gammaproteobacteria</taxon>
        <taxon>Lysobacterales</taxon>
        <taxon>Lysobacteraceae</taxon>
        <taxon>Luteimonas</taxon>
    </lineage>
</organism>
<protein>
    <recommendedName>
        <fullName evidence="4">NolW-like domain-containing protein</fullName>
    </recommendedName>
</protein>
<evidence type="ECO:0008006" key="4">
    <source>
        <dbReference type="Google" id="ProtNLM"/>
    </source>
</evidence>
<sequence length="238" mass="24330">MRILKTWATAFVAIAALAGCGREGGAAATDGEAKAVQVYEVPPAQLQSVQQALDMVLRVDEIGSVTSSGGRLVVLAPSSTQASIDKAIATLSSQQADAGPVGEAPLRLRFWLLAGSSGTGAPDPRLAPLKPALDEASKSLGLQGFTLQGFTDVLISPGKSFNSQAGNFLVDGIANRSTAGVMLSANIQVAQASGNWESLVRTEALLDPGQFLVLSTSTGPDGTMELVVAQAQLPAGKD</sequence>
<feature type="signal peptide" evidence="1">
    <location>
        <begin position="1"/>
        <end position="18"/>
    </location>
</feature>
<comment type="caution">
    <text evidence="2">The sequence shown here is derived from an EMBL/GenBank/DDBJ whole genome shotgun (WGS) entry which is preliminary data.</text>
</comment>
<proteinExistence type="predicted"/>
<keyword evidence="3" id="KW-1185">Reference proteome</keyword>
<keyword evidence="1" id="KW-0732">Signal</keyword>
<dbReference type="PROSITE" id="PS51257">
    <property type="entry name" value="PROKAR_LIPOPROTEIN"/>
    <property type="match status" value="1"/>
</dbReference>
<reference evidence="3" key="1">
    <citation type="journal article" date="2019" name="Int. J. Syst. Evol. Microbiol.">
        <title>The Global Catalogue of Microorganisms (GCM) 10K type strain sequencing project: providing services to taxonomists for standard genome sequencing and annotation.</title>
        <authorList>
            <consortium name="The Broad Institute Genomics Platform"/>
            <consortium name="The Broad Institute Genome Sequencing Center for Infectious Disease"/>
            <person name="Wu L."/>
            <person name="Ma J."/>
        </authorList>
    </citation>
    <scope>NUCLEOTIDE SEQUENCE [LARGE SCALE GENOMIC DNA]</scope>
    <source>
        <strain evidence="3">JCM 16916</strain>
    </source>
</reference>
<evidence type="ECO:0000313" key="2">
    <source>
        <dbReference type="EMBL" id="GAA3914449.1"/>
    </source>
</evidence>
<name>A0ABP7M8C9_9GAMM</name>